<dbReference type="PANTHER" id="PTHR44085:SF2">
    <property type="entry name" value="SEPIAPTERIN REDUCTASE"/>
    <property type="match status" value="1"/>
</dbReference>
<comment type="subcellular location">
    <subcellularLocation>
        <location evidence="1">Cytoplasm</location>
    </subcellularLocation>
</comment>
<dbReference type="GO" id="GO:0006729">
    <property type="term" value="P:tetrahydrobiopterin biosynthetic process"/>
    <property type="evidence" value="ECO:0007669"/>
    <property type="project" value="TreeGrafter"/>
</dbReference>
<evidence type="ECO:0000256" key="1">
    <source>
        <dbReference type="ARBA" id="ARBA00004496"/>
    </source>
</evidence>
<dbReference type="GO" id="GO:0004757">
    <property type="term" value="F:sepiapterin reductase (NADP+) activity"/>
    <property type="evidence" value="ECO:0007669"/>
    <property type="project" value="TreeGrafter"/>
</dbReference>
<evidence type="ECO:0000313" key="5">
    <source>
        <dbReference type="EMBL" id="TYB31368.1"/>
    </source>
</evidence>
<keyword evidence="6" id="KW-1185">Reference proteome</keyword>
<keyword evidence="4" id="KW-0560">Oxidoreductase</keyword>
<evidence type="ECO:0000256" key="2">
    <source>
        <dbReference type="ARBA" id="ARBA00022490"/>
    </source>
</evidence>
<evidence type="ECO:0000256" key="4">
    <source>
        <dbReference type="ARBA" id="ARBA00023002"/>
    </source>
</evidence>
<dbReference type="PRINTS" id="PR00081">
    <property type="entry name" value="GDHRDH"/>
</dbReference>
<comment type="caution">
    <text evidence="5">The sequence shown here is derived from an EMBL/GenBank/DDBJ whole genome shotgun (WGS) entry which is preliminary data.</text>
</comment>
<dbReference type="PANTHER" id="PTHR44085">
    <property type="entry name" value="SEPIAPTERIN REDUCTASE"/>
    <property type="match status" value="1"/>
</dbReference>
<evidence type="ECO:0000256" key="3">
    <source>
        <dbReference type="ARBA" id="ARBA00022857"/>
    </source>
</evidence>
<name>A0A5D0MJI3_9BACT</name>
<dbReference type="EMBL" id="VSIX01000035">
    <property type="protein sequence ID" value="TYB31368.1"/>
    <property type="molecule type" value="Genomic_DNA"/>
</dbReference>
<gene>
    <name evidence="5" type="ORF">FXF47_04300</name>
</gene>
<accession>A0A5D0MJI3</accession>
<dbReference type="PROSITE" id="PS00061">
    <property type="entry name" value="ADH_SHORT"/>
    <property type="match status" value="1"/>
</dbReference>
<dbReference type="Proteomes" id="UP000324143">
    <property type="component" value="Unassembled WGS sequence"/>
</dbReference>
<dbReference type="InterPro" id="IPR002347">
    <property type="entry name" value="SDR_fam"/>
</dbReference>
<dbReference type="AlphaFoldDB" id="A0A5D0MJI3"/>
<dbReference type="InterPro" id="IPR036291">
    <property type="entry name" value="NAD(P)-bd_dom_sf"/>
</dbReference>
<dbReference type="SUPFAM" id="SSF51735">
    <property type="entry name" value="NAD(P)-binding Rossmann-fold domains"/>
    <property type="match status" value="1"/>
</dbReference>
<dbReference type="GO" id="GO:0005737">
    <property type="term" value="C:cytoplasm"/>
    <property type="evidence" value="ECO:0007669"/>
    <property type="project" value="UniProtKB-SubCell"/>
</dbReference>
<proteinExistence type="predicted"/>
<protein>
    <submittedName>
        <fullName evidence="5">SDR family NAD(P)-dependent oxidoreductase</fullName>
    </submittedName>
</protein>
<reference evidence="5" key="1">
    <citation type="submission" date="2019-08" db="EMBL/GenBank/DDBJ databases">
        <title>Genomic characterization of a novel candidate phylum (ARYD3) from a high temperature, high salinity tertiary oil reservoir in north central Oklahoma, USA.</title>
        <authorList>
            <person name="Youssef N.H."/>
            <person name="Yadav A."/>
            <person name="Elshahed M.S."/>
        </authorList>
    </citation>
    <scope>NUCLEOTIDE SEQUENCE [LARGE SCALE GENOMIC DNA]</scope>
    <source>
        <strain evidence="5">ARYD3</strain>
    </source>
</reference>
<dbReference type="Gene3D" id="3.40.50.720">
    <property type="entry name" value="NAD(P)-binding Rossmann-like Domain"/>
    <property type="match status" value="1"/>
</dbReference>
<evidence type="ECO:0000313" key="6">
    <source>
        <dbReference type="Proteomes" id="UP000324143"/>
    </source>
</evidence>
<sequence>MKHVILTGASKGIGKALSENLKGENIVLHLIARSDMNALKEKIKNNINKVITYSFDLSRSKNIPGLIDKIFKQIKNPRFIALINNAATIKPIGPIGKISSREIKNQISLDLIAPAILSNEFIKKVKNIDATKRIINISSGASKDPYYGWGGYCASKAGIDILSKVIAIEQNKQYGNKGVEILSLAPGIVNTKMQEEIRKQPKENFIHVGKYIEYFKSDILRDPNDVAMKIIELLFLDFFPDGERMDINEL</sequence>
<dbReference type="Pfam" id="PF00106">
    <property type="entry name" value="adh_short"/>
    <property type="match status" value="1"/>
</dbReference>
<dbReference type="InterPro" id="IPR051721">
    <property type="entry name" value="Biopterin_syn/organic_redct"/>
</dbReference>
<dbReference type="InterPro" id="IPR020904">
    <property type="entry name" value="Sc_DH/Rdtase_CS"/>
</dbReference>
<keyword evidence="2" id="KW-0963">Cytoplasm</keyword>
<organism evidence="5 6">
    <name type="scientific">Candidatus Mcinerneyibacterium aminivorans</name>
    <dbReference type="NCBI Taxonomy" id="2703815"/>
    <lineage>
        <taxon>Bacteria</taxon>
        <taxon>Candidatus Macinerneyibacteriota</taxon>
        <taxon>Candidatus Mcinerneyibacteria</taxon>
        <taxon>Candidatus Mcinerneyibacteriales</taxon>
        <taxon>Candidatus Mcinerneyibacteriaceae</taxon>
        <taxon>Candidatus Mcinerneyibacterium</taxon>
    </lineage>
</organism>
<keyword evidence="3" id="KW-0521">NADP</keyword>